<evidence type="ECO:0000313" key="2">
    <source>
        <dbReference type="EMBL" id="RXJ54166.1"/>
    </source>
</evidence>
<dbReference type="InterPro" id="IPR000595">
    <property type="entry name" value="cNMP-bd_dom"/>
</dbReference>
<dbReference type="OrthoDB" id="9798104at2"/>
<dbReference type="CDD" id="cd00038">
    <property type="entry name" value="CAP_ED"/>
    <property type="match status" value="1"/>
</dbReference>
<dbReference type="InterPro" id="IPR014710">
    <property type="entry name" value="RmlC-like_jellyroll"/>
</dbReference>
<reference evidence="2 3" key="1">
    <citation type="submission" date="2017-10" db="EMBL/GenBank/DDBJ databases">
        <title>Genomics of the genus Arcobacter.</title>
        <authorList>
            <person name="Perez-Cataluna A."/>
            <person name="Figueras M.J."/>
        </authorList>
    </citation>
    <scope>NUCLEOTIDE SEQUENCE [LARGE SCALE GENOMIC DNA]</scope>
    <source>
        <strain evidence="2 3">CECT 8987</strain>
    </source>
</reference>
<organism evidence="2 3">
    <name type="scientific">Candidatus Marinarcus aquaticus</name>
    <dbReference type="NCBI Taxonomy" id="2044504"/>
    <lineage>
        <taxon>Bacteria</taxon>
        <taxon>Pseudomonadati</taxon>
        <taxon>Campylobacterota</taxon>
        <taxon>Epsilonproteobacteria</taxon>
        <taxon>Campylobacterales</taxon>
        <taxon>Arcobacteraceae</taxon>
        <taxon>Candidatus Marinarcus</taxon>
    </lineage>
</organism>
<sequence>MNEVNSEFYYDKLRKACNQYYEFSDESFEAFKNICFIKEVKKGEVLQDTYSKAKYIYFICKGILRTYYLNEEGTIYTKNLFSENYFSASKVSLLTKENSYLNIEALEDSVLIYINFEEYKQLINSNMEFKDFYINYLEKNWVIVKEKNEISLIIDDATTRYLNFIKNNPNIQNRISQHHIANHLGITPTQLSRIRKKLKSTYVNDKIN</sequence>
<accession>A0A4Q0XNP6</accession>
<proteinExistence type="predicted"/>
<evidence type="ECO:0000259" key="1">
    <source>
        <dbReference type="Pfam" id="PF00027"/>
    </source>
</evidence>
<dbReference type="AlphaFoldDB" id="A0A4Q0XNP6"/>
<dbReference type="Pfam" id="PF00027">
    <property type="entry name" value="cNMP_binding"/>
    <property type="match status" value="1"/>
</dbReference>
<dbReference type="InterPro" id="IPR018490">
    <property type="entry name" value="cNMP-bd_dom_sf"/>
</dbReference>
<dbReference type="Proteomes" id="UP000290657">
    <property type="component" value="Unassembled WGS sequence"/>
</dbReference>
<keyword evidence="3" id="KW-1185">Reference proteome</keyword>
<dbReference type="EMBL" id="PDKN01000011">
    <property type="protein sequence ID" value="RXJ54166.1"/>
    <property type="molecule type" value="Genomic_DNA"/>
</dbReference>
<feature type="domain" description="Cyclic nucleotide-binding" evidence="1">
    <location>
        <begin position="38"/>
        <end position="126"/>
    </location>
</feature>
<dbReference type="SUPFAM" id="SSF51206">
    <property type="entry name" value="cAMP-binding domain-like"/>
    <property type="match status" value="1"/>
</dbReference>
<comment type="caution">
    <text evidence="2">The sequence shown here is derived from an EMBL/GenBank/DDBJ whole genome shotgun (WGS) entry which is preliminary data.</text>
</comment>
<name>A0A4Q0XNP6_9BACT</name>
<gene>
    <name evidence="2" type="ORF">CRV04_12355</name>
</gene>
<evidence type="ECO:0000313" key="3">
    <source>
        <dbReference type="Proteomes" id="UP000290657"/>
    </source>
</evidence>
<protein>
    <submittedName>
        <fullName evidence="2">Crp/Fnr family transcriptional regulator</fullName>
    </submittedName>
</protein>
<dbReference type="RefSeq" id="WP_128997170.1">
    <property type="nucleotide sequence ID" value="NZ_PDKN01000011.1"/>
</dbReference>
<dbReference type="Gene3D" id="2.60.120.10">
    <property type="entry name" value="Jelly Rolls"/>
    <property type="match status" value="1"/>
</dbReference>